<name>A0A1W1YKX6_9BACT</name>
<dbReference type="RefSeq" id="WP_084066471.1">
    <property type="nucleotide sequence ID" value="NZ_FWXY01000001.1"/>
</dbReference>
<feature type="transmembrane region" description="Helical" evidence="1">
    <location>
        <begin position="12"/>
        <end position="36"/>
    </location>
</feature>
<feature type="transmembrane region" description="Helical" evidence="1">
    <location>
        <begin position="94"/>
        <end position="116"/>
    </location>
</feature>
<dbReference type="InterPro" id="IPR051311">
    <property type="entry name" value="DedA_domain"/>
</dbReference>
<gene>
    <name evidence="3" type="ORF">SAMN02746065_101156</name>
</gene>
<reference evidence="3 4" key="1">
    <citation type="submission" date="2017-04" db="EMBL/GenBank/DDBJ databases">
        <authorList>
            <person name="Afonso C.L."/>
            <person name="Miller P.J."/>
            <person name="Scott M.A."/>
            <person name="Spackman E."/>
            <person name="Goraichik I."/>
            <person name="Dimitrov K.M."/>
            <person name="Suarez D.L."/>
            <person name="Swayne D.E."/>
        </authorList>
    </citation>
    <scope>NUCLEOTIDE SEQUENCE [LARGE SCALE GENOMIC DNA]</scope>
    <source>
        <strain evidence="3 4">DSM 3385</strain>
    </source>
</reference>
<dbReference type="PANTHER" id="PTHR42709">
    <property type="entry name" value="ALKALINE PHOSPHATASE LIKE PROTEIN"/>
    <property type="match status" value="1"/>
</dbReference>
<keyword evidence="1" id="KW-1133">Transmembrane helix</keyword>
<dbReference type="Pfam" id="PF09335">
    <property type="entry name" value="VTT_dom"/>
    <property type="match status" value="1"/>
</dbReference>
<keyword evidence="4" id="KW-1185">Reference proteome</keyword>
<dbReference type="Proteomes" id="UP000192418">
    <property type="component" value="Unassembled WGS sequence"/>
</dbReference>
<feature type="transmembrane region" description="Helical" evidence="1">
    <location>
        <begin position="122"/>
        <end position="142"/>
    </location>
</feature>
<dbReference type="OrthoDB" id="5419086at2"/>
<feature type="domain" description="VTT" evidence="2">
    <location>
        <begin position="29"/>
        <end position="141"/>
    </location>
</feature>
<evidence type="ECO:0000259" key="2">
    <source>
        <dbReference type="Pfam" id="PF09335"/>
    </source>
</evidence>
<dbReference type="PANTHER" id="PTHR42709:SF4">
    <property type="entry name" value="INNER MEMBRANE PROTEIN YQAA"/>
    <property type="match status" value="1"/>
</dbReference>
<keyword evidence="1" id="KW-0472">Membrane</keyword>
<evidence type="ECO:0000256" key="1">
    <source>
        <dbReference type="SAM" id="Phobius"/>
    </source>
</evidence>
<dbReference type="InterPro" id="IPR032816">
    <property type="entry name" value="VTT_dom"/>
</dbReference>
<protein>
    <submittedName>
        <fullName evidence="3">Membrane protein YqaA, SNARE-associated domain</fullName>
    </submittedName>
</protein>
<accession>A0A1W1YKX6</accession>
<dbReference type="EMBL" id="FWXY01000001">
    <property type="protein sequence ID" value="SMC36783.1"/>
    <property type="molecule type" value="Genomic_DNA"/>
</dbReference>
<keyword evidence="1" id="KW-0812">Transmembrane</keyword>
<evidence type="ECO:0000313" key="4">
    <source>
        <dbReference type="Proteomes" id="UP000192418"/>
    </source>
</evidence>
<evidence type="ECO:0000313" key="3">
    <source>
        <dbReference type="EMBL" id="SMC36783.1"/>
    </source>
</evidence>
<proteinExistence type="predicted"/>
<dbReference type="AlphaFoldDB" id="A0A1W1YKX6"/>
<feature type="transmembrane region" description="Helical" evidence="1">
    <location>
        <begin position="42"/>
        <end position="66"/>
    </location>
</feature>
<organism evidence="3 4">
    <name type="scientific">Desulfocicer vacuolatum DSM 3385</name>
    <dbReference type="NCBI Taxonomy" id="1121400"/>
    <lineage>
        <taxon>Bacteria</taxon>
        <taxon>Pseudomonadati</taxon>
        <taxon>Thermodesulfobacteriota</taxon>
        <taxon>Desulfobacteria</taxon>
        <taxon>Desulfobacterales</taxon>
        <taxon>Desulfobacteraceae</taxon>
        <taxon>Desulfocicer</taxon>
    </lineage>
</organism>
<sequence length="143" mass="15784">MDFFLEHGYWGQFISSFMAATILPLSSEVVLTLLLANYYDPVATIAVATLGNVLGSVLNYAMGFWGRTMVVKRVLKISDKEIDKATRRFSRHGVFSLFFAWVPIIGDPLTVVAGALRVNGLIFLSLVTTGKLLRYIVVGYAAM</sequence>